<dbReference type="Gene3D" id="3.30.1330.60">
    <property type="entry name" value="OmpA-like domain"/>
    <property type="match status" value="1"/>
</dbReference>
<dbReference type="InterPro" id="IPR006664">
    <property type="entry name" value="OMP_bac"/>
</dbReference>
<dbReference type="SUPFAM" id="SSF103088">
    <property type="entry name" value="OmpA-like"/>
    <property type="match status" value="1"/>
</dbReference>
<evidence type="ECO:0000256" key="12">
    <source>
        <dbReference type="SAM" id="SignalP"/>
    </source>
</evidence>
<evidence type="ECO:0000256" key="6">
    <source>
        <dbReference type="ARBA" id="ARBA00023114"/>
    </source>
</evidence>
<evidence type="ECO:0000313" key="15">
    <source>
        <dbReference type="Proteomes" id="UP000470302"/>
    </source>
</evidence>
<evidence type="ECO:0000256" key="9">
    <source>
        <dbReference type="PROSITE-ProRule" id="PRU00473"/>
    </source>
</evidence>
<dbReference type="SUPFAM" id="SSF56925">
    <property type="entry name" value="OMPA-like"/>
    <property type="match status" value="1"/>
</dbReference>
<reference evidence="14 15" key="1">
    <citation type="submission" date="2020-01" db="EMBL/GenBank/DDBJ databases">
        <title>Novel species isolated from a subtropical stream in China.</title>
        <authorList>
            <person name="Lu H."/>
        </authorList>
    </citation>
    <scope>NUCLEOTIDE SEQUENCE [LARGE SCALE GENOMIC DNA]</scope>
    <source>
        <strain evidence="14 15">FT82W</strain>
    </source>
</reference>
<evidence type="ECO:0000256" key="4">
    <source>
        <dbReference type="ARBA" id="ARBA00022692"/>
    </source>
</evidence>
<comment type="caution">
    <text evidence="14">The sequence shown here is derived from an EMBL/GenBank/DDBJ whole genome shotgun (WGS) entry which is preliminary data.</text>
</comment>
<sequence length="383" mass="40379">MTIAKKIGTLGTLACAMLAMQAAQAEEPFVNPDWANSAWYLGAGVGRSRANIDQQRLTASLQANGATVTAFNTDERDTGYKLFVGRQLNRYLALELGYFDLGKFGFNAATSGNGVLNGEAGFRGANLDLLAQLPLSERLSLLGRVGANYAKTSTHFNGNRLAALTGPDHSERKFNPKAGLGLEYKFSEALALRGEVERYRVNDAVGNRGNVDLLSVSLVYKLGRPAHSAPVYTPPPAAEPAPAPAPAVTPLPPPPPPKAPQPTSEKVSFAAEALFDFDKSAVKPQGKAALDDLLAKLQGMDTEVMVTVGHTDSVGAAGYNQKLSLRRAEAVKAYLVSKGVDASRVYTEGKGETAPLADNGTPAGRASNRRVTVEVVGTRGAGK</sequence>
<evidence type="ECO:0000256" key="5">
    <source>
        <dbReference type="ARBA" id="ARBA00023065"/>
    </source>
</evidence>
<keyword evidence="3" id="KW-1134">Transmembrane beta strand</keyword>
<keyword evidence="8" id="KW-0998">Cell outer membrane</keyword>
<name>A0A845G9N9_9BURK</name>
<dbReference type="Gene3D" id="2.40.160.20">
    <property type="match status" value="1"/>
</dbReference>
<comment type="subcellular location">
    <subcellularLocation>
        <location evidence="1">Cell outer membrane</location>
        <topology evidence="1">Multi-pass membrane protein</topology>
    </subcellularLocation>
</comment>
<keyword evidence="7 9" id="KW-0472">Membrane</keyword>
<dbReference type="GO" id="GO:0015288">
    <property type="term" value="F:porin activity"/>
    <property type="evidence" value="ECO:0007669"/>
    <property type="project" value="UniProtKB-KW"/>
</dbReference>
<dbReference type="GO" id="GO:0006811">
    <property type="term" value="P:monoatomic ion transport"/>
    <property type="evidence" value="ECO:0007669"/>
    <property type="project" value="UniProtKB-KW"/>
</dbReference>
<evidence type="ECO:0000256" key="10">
    <source>
        <dbReference type="RuleBase" id="RU003859"/>
    </source>
</evidence>
<dbReference type="PRINTS" id="PR01021">
    <property type="entry name" value="OMPADOMAIN"/>
</dbReference>
<dbReference type="GO" id="GO:0046930">
    <property type="term" value="C:pore complex"/>
    <property type="evidence" value="ECO:0007669"/>
    <property type="project" value="UniProtKB-KW"/>
</dbReference>
<dbReference type="GO" id="GO:0009279">
    <property type="term" value="C:cell outer membrane"/>
    <property type="evidence" value="ECO:0007669"/>
    <property type="project" value="UniProtKB-SubCell"/>
</dbReference>
<dbReference type="Proteomes" id="UP000470302">
    <property type="component" value="Unassembled WGS sequence"/>
</dbReference>
<keyword evidence="2" id="KW-0813">Transport</keyword>
<feature type="compositionally biased region" description="Pro residues" evidence="11">
    <location>
        <begin position="232"/>
        <end position="260"/>
    </location>
</feature>
<evidence type="ECO:0000256" key="1">
    <source>
        <dbReference type="ARBA" id="ARBA00004571"/>
    </source>
</evidence>
<dbReference type="Pfam" id="PF00691">
    <property type="entry name" value="OmpA"/>
    <property type="match status" value="1"/>
</dbReference>
<dbReference type="CDD" id="cd07185">
    <property type="entry name" value="OmpA_C-like"/>
    <property type="match status" value="1"/>
</dbReference>
<keyword evidence="4" id="KW-0812">Transmembrane</keyword>
<organism evidence="14 15">
    <name type="scientific">Duganella vulcania</name>
    <dbReference type="NCBI Taxonomy" id="2692166"/>
    <lineage>
        <taxon>Bacteria</taxon>
        <taxon>Pseudomonadati</taxon>
        <taxon>Pseudomonadota</taxon>
        <taxon>Betaproteobacteria</taxon>
        <taxon>Burkholderiales</taxon>
        <taxon>Oxalobacteraceae</taxon>
        <taxon>Telluria group</taxon>
        <taxon>Duganella</taxon>
    </lineage>
</organism>
<dbReference type="PANTHER" id="PTHR30329">
    <property type="entry name" value="STATOR ELEMENT OF FLAGELLAR MOTOR COMPLEX"/>
    <property type="match status" value="1"/>
</dbReference>
<evidence type="ECO:0000256" key="11">
    <source>
        <dbReference type="SAM" id="MobiDB-lite"/>
    </source>
</evidence>
<protein>
    <submittedName>
        <fullName evidence="14">OmpA family protein</fullName>
    </submittedName>
</protein>
<dbReference type="EMBL" id="WWCW01000076">
    <property type="protein sequence ID" value="MYM89498.1"/>
    <property type="molecule type" value="Genomic_DNA"/>
</dbReference>
<evidence type="ECO:0000256" key="2">
    <source>
        <dbReference type="ARBA" id="ARBA00022448"/>
    </source>
</evidence>
<feature type="domain" description="OmpA-like" evidence="13">
    <location>
        <begin position="262"/>
        <end position="379"/>
    </location>
</feature>
<keyword evidence="12" id="KW-0732">Signal</keyword>
<dbReference type="InterPro" id="IPR050330">
    <property type="entry name" value="Bact_OuterMem_StrucFunc"/>
</dbReference>
<proteinExistence type="inferred from homology"/>
<comment type="similarity">
    <text evidence="10">Belongs to the outer membrane OOP (TC 1.B.6) superfamily.</text>
</comment>
<dbReference type="InterPro" id="IPR000498">
    <property type="entry name" value="OmpA-like_TM_dom"/>
</dbReference>
<evidence type="ECO:0000256" key="8">
    <source>
        <dbReference type="ARBA" id="ARBA00023237"/>
    </source>
</evidence>
<feature type="region of interest" description="Disordered" evidence="11">
    <location>
        <begin position="231"/>
        <end position="265"/>
    </location>
</feature>
<keyword evidence="5" id="KW-0406">Ion transport</keyword>
<evidence type="ECO:0000256" key="3">
    <source>
        <dbReference type="ARBA" id="ARBA00022452"/>
    </source>
</evidence>
<accession>A0A845G9N9</accession>
<dbReference type="PANTHER" id="PTHR30329:SF21">
    <property type="entry name" value="LIPOPROTEIN YIAD-RELATED"/>
    <property type="match status" value="1"/>
</dbReference>
<feature type="chain" id="PRO_5032859736" evidence="12">
    <location>
        <begin position="26"/>
        <end position="383"/>
    </location>
</feature>
<feature type="signal peptide" evidence="12">
    <location>
        <begin position="1"/>
        <end position="25"/>
    </location>
</feature>
<evidence type="ECO:0000313" key="14">
    <source>
        <dbReference type="EMBL" id="MYM89498.1"/>
    </source>
</evidence>
<dbReference type="InterPro" id="IPR011250">
    <property type="entry name" value="OMP/PagP_B-barrel"/>
</dbReference>
<dbReference type="AlphaFoldDB" id="A0A845G9N9"/>
<dbReference type="InterPro" id="IPR006665">
    <property type="entry name" value="OmpA-like"/>
</dbReference>
<gene>
    <name evidence="14" type="ORF">GTP91_20260</name>
</gene>
<dbReference type="PROSITE" id="PS51123">
    <property type="entry name" value="OMPA_2"/>
    <property type="match status" value="1"/>
</dbReference>
<dbReference type="InterPro" id="IPR036737">
    <property type="entry name" value="OmpA-like_sf"/>
</dbReference>
<dbReference type="RefSeq" id="WP_161098416.1">
    <property type="nucleotide sequence ID" value="NZ_WWCW01000076.1"/>
</dbReference>
<keyword evidence="6" id="KW-0626">Porin</keyword>
<evidence type="ECO:0000259" key="13">
    <source>
        <dbReference type="PROSITE" id="PS51123"/>
    </source>
</evidence>
<evidence type="ECO:0000256" key="7">
    <source>
        <dbReference type="ARBA" id="ARBA00023136"/>
    </source>
</evidence>
<dbReference type="Pfam" id="PF01389">
    <property type="entry name" value="OmpA_membrane"/>
    <property type="match status" value="1"/>
</dbReference>